<dbReference type="EMBL" id="RCHU02000002">
    <property type="protein sequence ID" value="KAL3603259.1"/>
    <property type="molecule type" value="Genomic_DNA"/>
</dbReference>
<protein>
    <submittedName>
        <fullName evidence="1">Uncharacterized protein</fullName>
    </submittedName>
</protein>
<dbReference type="Proteomes" id="UP000309997">
    <property type="component" value="Unassembled WGS sequence"/>
</dbReference>
<keyword evidence="2" id="KW-1185">Reference proteome</keyword>
<organism evidence="1 2">
    <name type="scientific">Populus alba</name>
    <name type="common">White poplar</name>
    <dbReference type="NCBI Taxonomy" id="43335"/>
    <lineage>
        <taxon>Eukaryota</taxon>
        <taxon>Viridiplantae</taxon>
        <taxon>Streptophyta</taxon>
        <taxon>Embryophyta</taxon>
        <taxon>Tracheophyta</taxon>
        <taxon>Spermatophyta</taxon>
        <taxon>Magnoliopsida</taxon>
        <taxon>eudicotyledons</taxon>
        <taxon>Gunneridae</taxon>
        <taxon>Pentapetalae</taxon>
        <taxon>rosids</taxon>
        <taxon>fabids</taxon>
        <taxon>Malpighiales</taxon>
        <taxon>Salicaceae</taxon>
        <taxon>Saliceae</taxon>
        <taxon>Populus</taxon>
    </lineage>
</organism>
<accession>A0ACC4CPG1</accession>
<name>A0ACC4CPG1_POPAL</name>
<gene>
    <name evidence="1" type="ORF">D5086_004118</name>
</gene>
<sequence>MPCLRFLASALFVHAVLFSSFQQRGIKQQVGFLLLLPPPHLSPVNATMVTSIADDNNENNTKTQSFNVQAKIVPVHVAHEPSSSMDISFGCQKGEKKRKDSENRQLLRILLKNFAMLIELAYLLQKMSRILNFWRRVSSQSEKMMICCCKHHNHNISILSIDINIRSSVLALMIVSCSLGVPKSEEGRLYASKLTEKKENGLWRKLNAEAQFLEAFLLFPSRAIVNSSQLFAGPVITHPQLVRKRLKAREQSNWAADSNKRQMIHQATKNSTGVLV</sequence>
<reference evidence="1 2" key="1">
    <citation type="journal article" date="2024" name="Plant Biotechnol. J.">
        <title>Genome and CRISPR/Cas9 system of a widespread forest tree (Populus alba) in the world.</title>
        <authorList>
            <person name="Liu Y.J."/>
            <person name="Jiang P.F."/>
            <person name="Han X.M."/>
            <person name="Li X.Y."/>
            <person name="Wang H.M."/>
            <person name="Wang Y.J."/>
            <person name="Wang X.X."/>
            <person name="Zeng Q.Y."/>
        </authorList>
    </citation>
    <scope>NUCLEOTIDE SEQUENCE [LARGE SCALE GENOMIC DNA]</scope>
    <source>
        <strain evidence="2">cv. PAL-ZL1</strain>
    </source>
</reference>
<evidence type="ECO:0000313" key="2">
    <source>
        <dbReference type="Proteomes" id="UP000309997"/>
    </source>
</evidence>
<proteinExistence type="predicted"/>
<comment type="caution">
    <text evidence="1">The sequence shown here is derived from an EMBL/GenBank/DDBJ whole genome shotgun (WGS) entry which is preliminary data.</text>
</comment>
<evidence type="ECO:0000313" key="1">
    <source>
        <dbReference type="EMBL" id="KAL3603259.1"/>
    </source>
</evidence>